<organism evidence="4 5">
    <name type="scientific">Sphaerosporella brunnea</name>
    <dbReference type="NCBI Taxonomy" id="1250544"/>
    <lineage>
        <taxon>Eukaryota</taxon>
        <taxon>Fungi</taxon>
        <taxon>Dikarya</taxon>
        <taxon>Ascomycota</taxon>
        <taxon>Pezizomycotina</taxon>
        <taxon>Pezizomycetes</taxon>
        <taxon>Pezizales</taxon>
        <taxon>Pyronemataceae</taxon>
        <taxon>Sphaerosporella</taxon>
    </lineage>
</organism>
<dbReference type="PANTHER" id="PTHR20882">
    <property type="entry name" value="CYTOPLASMIC TRNA 2-THIOLATION PROTEIN 2"/>
    <property type="match status" value="1"/>
</dbReference>
<comment type="pathway">
    <text evidence="3">tRNA modification; 5-methoxycarbonylmethyl-2-thiouridine-tRNA biosynthesis.</text>
</comment>
<dbReference type="SUPFAM" id="SSF52402">
    <property type="entry name" value="Adenine nucleotide alpha hydrolases-like"/>
    <property type="match status" value="1"/>
</dbReference>
<dbReference type="InterPro" id="IPR019407">
    <property type="entry name" value="CTU2"/>
</dbReference>
<dbReference type="GO" id="GO:0000049">
    <property type="term" value="F:tRNA binding"/>
    <property type="evidence" value="ECO:0007669"/>
    <property type="project" value="InterPro"/>
</dbReference>
<evidence type="ECO:0000256" key="2">
    <source>
        <dbReference type="ARBA" id="ARBA00022694"/>
    </source>
</evidence>
<keyword evidence="5" id="KW-1185">Reference proteome</keyword>
<proteinExistence type="inferred from homology"/>
<evidence type="ECO:0000256" key="1">
    <source>
        <dbReference type="ARBA" id="ARBA00022490"/>
    </source>
</evidence>
<dbReference type="HAMAP" id="MF_03054">
    <property type="entry name" value="CTU2"/>
    <property type="match status" value="1"/>
</dbReference>
<comment type="caution">
    <text evidence="4">The sequence shown here is derived from an EMBL/GenBank/DDBJ whole genome shotgun (WGS) entry which is preliminary data.</text>
</comment>
<dbReference type="Proteomes" id="UP000326924">
    <property type="component" value="Unassembled WGS sequence"/>
</dbReference>
<evidence type="ECO:0000313" key="4">
    <source>
        <dbReference type="EMBL" id="KAA8913239.1"/>
    </source>
</evidence>
<accession>A0A5J5F870</accession>
<dbReference type="AlphaFoldDB" id="A0A5J5F870"/>
<keyword evidence="2 3" id="KW-0819">tRNA processing</keyword>
<dbReference type="OrthoDB" id="25129at2759"/>
<dbReference type="Pfam" id="PF10288">
    <property type="entry name" value="CTU2"/>
    <property type="match status" value="1"/>
</dbReference>
<keyword evidence="1 3" id="KW-0963">Cytoplasm</keyword>
<dbReference type="GO" id="GO:0032447">
    <property type="term" value="P:protein urmylation"/>
    <property type="evidence" value="ECO:0007669"/>
    <property type="project" value="UniProtKB-UniRule"/>
</dbReference>
<sequence>MPAAAEAQQCKRCHAQTSAHILRSTPHCVGCYDHYIRSKCVKRMESYKIKSENPPITLLLALSFGASSTTLLHLLDSQIRAQKHRIRYRLKILHVDERILDPSLPASESLEEVKRRFPQTGGYLSARLEDVYDFAAEETGLERDGEDGGGKEEKLKTLLQRLPSPTSREDLAAVLRTRLIVALARREGCSGILWGDTTTRLADKVLASAAKGRGAQLPFEIGDGPGPFGITYYRPLRDVFKKELVTYISEIVTPPLLPLCVGFSSTPKHSAAAATSGKNITVGELMTQYFESMEAQYPSTVSNVVRMGDRLKLPGRGEEEDSCAMCGLLMDKGGNGLTLGAQEVVEGGERRKVCYGCMRATHGASAELSWPVLS</sequence>
<dbReference type="GO" id="GO:0002143">
    <property type="term" value="P:tRNA wobble position uridine thiolation"/>
    <property type="evidence" value="ECO:0007669"/>
    <property type="project" value="TreeGrafter"/>
</dbReference>
<protein>
    <recommendedName>
        <fullName evidence="3">Cytoplasmic tRNA 2-thiolation protein 2</fullName>
    </recommendedName>
</protein>
<comment type="function">
    <text evidence="3">Plays a central role in 2-thiolation of mcm(5)S(2)U at tRNA wobble positions of tRNA(Lys), tRNA(Glu) and tRNA(Gln). May act by forming a heterodimer with NCS6 that ligates sulfur from thiocarboxylated URM1 onto the uridine of tRNAs at wobble position. Prior mcm(5) tRNA modification by the elongator complex is required for 2-thiolation. May also be involved in protein urmylation.</text>
</comment>
<dbReference type="PANTHER" id="PTHR20882:SF14">
    <property type="entry name" value="CYTOPLASMIC TRNA 2-THIOLATION PROTEIN 2"/>
    <property type="match status" value="1"/>
</dbReference>
<dbReference type="GO" id="GO:0005829">
    <property type="term" value="C:cytosol"/>
    <property type="evidence" value="ECO:0007669"/>
    <property type="project" value="TreeGrafter"/>
</dbReference>
<dbReference type="UniPathway" id="UPA00988"/>
<dbReference type="InterPro" id="IPR014729">
    <property type="entry name" value="Rossmann-like_a/b/a_fold"/>
</dbReference>
<evidence type="ECO:0000256" key="3">
    <source>
        <dbReference type="HAMAP-Rule" id="MF_03054"/>
    </source>
</evidence>
<dbReference type="EMBL" id="VXIS01000016">
    <property type="protein sequence ID" value="KAA8913239.1"/>
    <property type="molecule type" value="Genomic_DNA"/>
</dbReference>
<dbReference type="GO" id="GO:0016783">
    <property type="term" value="F:sulfurtransferase activity"/>
    <property type="evidence" value="ECO:0007669"/>
    <property type="project" value="TreeGrafter"/>
</dbReference>
<name>A0A5J5F870_9PEZI</name>
<comment type="subcellular location">
    <subcellularLocation>
        <location evidence="3">Cytoplasm</location>
    </subcellularLocation>
</comment>
<reference evidence="4 5" key="1">
    <citation type="submission" date="2019-09" db="EMBL/GenBank/DDBJ databases">
        <title>Draft genome of the ectomycorrhizal ascomycete Sphaerosporella brunnea.</title>
        <authorList>
            <consortium name="DOE Joint Genome Institute"/>
            <person name="Benucci G.M."/>
            <person name="Marozzi G."/>
            <person name="Antonielli L."/>
            <person name="Sanchez S."/>
            <person name="Marco P."/>
            <person name="Wang X."/>
            <person name="Falini L.B."/>
            <person name="Barry K."/>
            <person name="Haridas S."/>
            <person name="Lipzen A."/>
            <person name="Labutti K."/>
            <person name="Grigoriev I.V."/>
            <person name="Murat C."/>
            <person name="Martin F."/>
            <person name="Albertini E."/>
            <person name="Donnini D."/>
            <person name="Bonito G."/>
        </authorList>
    </citation>
    <scope>NUCLEOTIDE SEQUENCE [LARGE SCALE GENOMIC DNA]</scope>
    <source>
        <strain evidence="4 5">Sb_GMNB300</strain>
    </source>
</reference>
<comment type="similarity">
    <text evidence="3">Belongs to the CTU2/NCS2 family.</text>
</comment>
<dbReference type="Gene3D" id="3.40.50.620">
    <property type="entry name" value="HUPs"/>
    <property type="match status" value="1"/>
</dbReference>
<evidence type="ECO:0000313" key="5">
    <source>
        <dbReference type="Proteomes" id="UP000326924"/>
    </source>
</evidence>
<dbReference type="FunCoup" id="A0A5J5F870">
    <property type="interactions" value="180"/>
</dbReference>
<dbReference type="GO" id="GO:0016779">
    <property type="term" value="F:nucleotidyltransferase activity"/>
    <property type="evidence" value="ECO:0007669"/>
    <property type="project" value="UniProtKB-UniRule"/>
</dbReference>
<gene>
    <name evidence="3" type="primary">NCS2</name>
    <name evidence="3" type="synonym">CTU2</name>
    <name evidence="4" type="ORF">FN846DRAFT_930205</name>
</gene>
<dbReference type="InParanoid" id="A0A5J5F870"/>